<sequence>MWLLTLHCGGSLCASCDPNRLAASGVEQIASALSDRTQLPKGRNGVVNELGRK</sequence>
<accession>A0A024S4E2</accession>
<dbReference type="HOGENOM" id="CLU_3070370_0_0_1"/>
<dbReference type="Proteomes" id="UP000024376">
    <property type="component" value="Unassembled WGS sequence"/>
</dbReference>
<organism evidence="1 2">
    <name type="scientific">Hypocrea jecorina (strain ATCC 56765 / BCRC 32924 / NRRL 11460 / Rut C-30)</name>
    <name type="common">Trichoderma reesei</name>
    <dbReference type="NCBI Taxonomy" id="1344414"/>
    <lineage>
        <taxon>Eukaryota</taxon>
        <taxon>Fungi</taxon>
        <taxon>Dikarya</taxon>
        <taxon>Ascomycota</taxon>
        <taxon>Pezizomycotina</taxon>
        <taxon>Sordariomycetes</taxon>
        <taxon>Hypocreomycetidae</taxon>
        <taxon>Hypocreales</taxon>
        <taxon>Hypocreaceae</taxon>
        <taxon>Trichoderma</taxon>
    </lineage>
</organism>
<proteinExistence type="predicted"/>
<protein>
    <submittedName>
        <fullName evidence="1">Uncharacterized protein</fullName>
    </submittedName>
</protein>
<name>A0A024S4E2_HYPJR</name>
<evidence type="ECO:0000313" key="1">
    <source>
        <dbReference type="EMBL" id="ETR99917.1"/>
    </source>
</evidence>
<dbReference type="KEGG" id="trr:M419DRAFT_131978"/>
<dbReference type="EMBL" id="KI911154">
    <property type="protein sequence ID" value="ETR99917.1"/>
    <property type="molecule type" value="Genomic_DNA"/>
</dbReference>
<gene>
    <name evidence="1" type="ORF">M419DRAFT_131978</name>
</gene>
<reference evidence="2" key="1">
    <citation type="journal article" date="2013" name="Ind. Biotechnol.">
        <title>Comparative genomics analysis of Trichoderma reesei strains.</title>
        <authorList>
            <person name="Koike H."/>
            <person name="Aerts A."/>
            <person name="LaButti K."/>
            <person name="Grigoriev I.V."/>
            <person name="Baker S.E."/>
        </authorList>
    </citation>
    <scope>NUCLEOTIDE SEQUENCE [LARGE SCALE GENOMIC DNA]</scope>
    <source>
        <strain evidence="2">ATCC 56765 / BCRC 32924 / NRRL 11460 / Rut C-30</strain>
    </source>
</reference>
<dbReference type="AlphaFoldDB" id="A0A024S4E2"/>
<evidence type="ECO:0000313" key="2">
    <source>
        <dbReference type="Proteomes" id="UP000024376"/>
    </source>
</evidence>